<dbReference type="HOGENOM" id="CLU_035301_1_1_1"/>
<keyword evidence="2" id="KW-1185">Reference proteome</keyword>
<dbReference type="SUPFAM" id="SSF56801">
    <property type="entry name" value="Acetyl-CoA synthetase-like"/>
    <property type="match status" value="1"/>
</dbReference>
<dbReference type="PaxDb" id="2903-EOD27810"/>
<protein>
    <recommendedName>
        <fullName evidence="3">AMP-dependent synthetase/ligase domain-containing protein</fullName>
    </recommendedName>
</protein>
<dbReference type="eggNOG" id="ENOG502S42I">
    <property type="taxonomic scope" value="Eukaryota"/>
</dbReference>
<proteinExistence type="predicted"/>
<dbReference type="RefSeq" id="XP_005780239.1">
    <property type="nucleotide sequence ID" value="XM_005780182.1"/>
</dbReference>
<reference evidence="1" key="2">
    <citation type="submission" date="2024-10" db="UniProtKB">
        <authorList>
            <consortium name="EnsemblProtists"/>
        </authorList>
    </citation>
    <scope>IDENTIFICATION</scope>
</reference>
<name>A0A0D3JWC5_EMIH1</name>
<dbReference type="PANTHER" id="PTHR43845">
    <property type="entry name" value="BLR5969 PROTEIN"/>
    <property type="match status" value="1"/>
</dbReference>
<accession>A0A0D3JWC5</accession>
<reference evidence="2" key="1">
    <citation type="journal article" date="2013" name="Nature">
        <title>Pan genome of the phytoplankton Emiliania underpins its global distribution.</title>
        <authorList>
            <person name="Read B.A."/>
            <person name="Kegel J."/>
            <person name="Klute M.J."/>
            <person name="Kuo A."/>
            <person name="Lefebvre S.C."/>
            <person name="Maumus F."/>
            <person name="Mayer C."/>
            <person name="Miller J."/>
            <person name="Monier A."/>
            <person name="Salamov A."/>
            <person name="Young J."/>
            <person name="Aguilar M."/>
            <person name="Claverie J.M."/>
            <person name="Frickenhaus S."/>
            <person name="Gonzalez K."/>
            <person name="Herman E.K."/>
            <person name="Lin Y.C."/>
            <person name="Napier J."/>
            <person name="Ogata H."/>
            <person name="Sarno A.F."/>
            <person name="Shmutz J."/>
            <person name="Schroeder D."/>
            <person name="de Vargas C."/>
            <person name="Verret F."/>
            <person name="von Dassow P."/>
            <person name="Valentin K."/>
            <person name="Van de Peer Y."/>
            <person name="Wheeler G."/>
            <person name="Dacks J.B."/>
            <person name="Delwiche C.F."/>
            <person name="Dyhrman S.T."/>
            <person name="Glockner G."/>
            <person name="John U."/>
            <person name="Richards T."/>
            <person name="Worden A.Z."/>
            <person name="Zhang X."/>
            <person name="Grigoriev I.V."/>
            <person name="Allen A.E."/>
            <person name="Bidle K."/>
            <person name="Borodovsky M."/>
            <person name="Bowler C."/>
            <person name="Brownlee C."/>
            <person name="Cock J.M."/>
            <person name="Elias M."/>
            <person name="Gladyshev V.N."/>
            <person name="Groth M."/>
            <person name="Guda C."/>
            <person name="Hadaegh A."/>
            <person name="Iglesias-Rodriguez M.D."/>
            <person name="Jenkins J."/>
            <person name="Jones B.M."/>
            <person name="Lawson T."/>
            <person name="Leese F."/>
            <person name="Lindquist E."/>
            <person name="Lobanov A."/>
            <person name="Lomsadze A."/>
            <person name="Malik S.B."/>
            <person name="Marsh M.E."/>
            <person name="Mackinder L."/>
            <person name="Mock T."/>
            <person name="Mueller-Roeber B."/>
            <person name="Pagarete A."/>
            <person name="Parker M."/>
            <person name="Probert I."/>
            <person name="Quesneville H."/>
            <person name="Raines C."/>
            <person name="Rensing S.A."/>
            <person name="Riano-Pachon D.M."/>
            <person name="Richier S."/>
            <person name="Rokitta S."/>
            <person name="Shiraiwa Y."/>
            <person name="Soanes D.M."/>
            <person name="van der Giezen M."/>
            <person name="Wahlund T.M."/>
            <person name="Williams B."/>
            <person name="Wilson W."/>
            <person name="Wolfe G."/>
            <person name="Wurch L.L."/>
        </authorList>
    </citation>
    <scope>NUCLEOTIDE SEQUENCE</scope>
</reference>
<dbReference type="PANTHER" id="PTHR43845:SF1">
    <property type="entry name" value="BLR5969 PROTEIN"/>
    <property type="match status" value="1"/>
</dbReference>
<dbReference type="EnsemblProtists" id="EOD27810">
    <property type="protein sequence ID" value="EOD27810"/>
    <property type="gene ID" value="EMIHUDRAFT_100175"/>
</dbReference>
<sequence>MSTVEPSYTTKADLRGTPWREALGVPESEIVRFHTSSGSSGTPTVTAYTKGDLKTLGRLTARTLLGLLPLKLPLWRCYNAFGYGLFTGGLSFEAAAAHARTLDGLPPVCVIPTSNLSGSASLEAAVDEHARLLRLFEPNVLFGTPSLAYVLWEKGLLGSFKAIITGGEPSSSALRELLRGCGQRTVIEAYGLSEVLGPGVAQSSSERDELFLNEDAFECEVLDEGGDGVGELVISTRLHEATPRRRYRTGDAVRVVKGGGSNDVKCDRPGRAVTVLGRLSSDFSSTCGVYLSEIEEVLVSHGYSPCFELADEERSLAVEALRPPAGESAPPLLQLPEWLTTAVQVSVVEAGSMRRSLGKSCRRR</sequence>
<dbReference type="AlphaFoldDB" id="A0A0D3JWC5"/>
<dbReference type="InterPro" id="IPR042099">
    <property type="entry name" value="ANL_N_sf"/>
</dbReference>
<dbReference type="Proteomes" id="UP000013827">
    <property type="component" value="Unassembled WGS sequence"/>
</dbReference>
<dbReference type="GeneID" id="17273356"/>
<evidence type="ECO:0008006" key="3">
    <source>
        <dbReference type="Google" id="ProtNLM"/>
    </source>
</evidence>
<dbReference type="Gene3D" id="3.40.50.12780">
    <property type="entry name" value="N-terminal domain of ligase-like"/>
    <property type="match status" value="1"/>
</dbReference>
<organism evidence="1 2">
    <name type="scientific">Emiliania huxleyi (strain CCMP1516)</name>
    <dbReference type="NCBI Taxonomy" id="280463"/>
    <lineage>
        <taxon>Eukaryota</taxon>
        <taxon>Haptista</taxon>
        <taxon>Haptophyta</taxon>
        <taxon>Prymnesiophyceae</taxon>
        <taxon>Isochrysidales</taxon>
        <taxon>Noelaerhabdaceae</taxon>
        <taxon>Emiliania</taxon>
    </lineage>
</organism>
<evidence type="ECO:0000313" key="2">
    <source>
        <dbReference type="Proteomes" id="UP000013827"/>
    </source>
</evidence>
<evidence type="ECO:0000313" key="1">
    <source>
        <dbReference type="EnsemblProtists" id="EOD27810"/>
    </source>
</evidence>
<dbReference type="KEGG" id="ehx:EMIHUDRAFT_100175"/>